<dbReference type="OrthoDB" id="9332038at2759"/>
<comment type="catalytic activity">
    <reaction evidence="11">
        <text>L-tyrosyl-[protein] + ATP = O-phospho-L-tyrosyl-[protein] + ADP + H(+)</text>
        <dbReference type="Rhea" id="RHEA:10596"/>
        <dbReference type="Rhea" id="RHEA-COMP:10136"/>
        <dbReference type="Rhea" id="RHEA-COMP:20101"/>
        <dbReference type="ChEBI" id="CHEBI:15378"/>
        <dbReference type="ChEBI" id="CHEBI:30616"/>
        <dbReference type="ChEBI" id="CHEBI:46858"/>
        <dbReference type="ChEBI" id="CHEBI:61978"/>
        <dbReference type="ChEBI" id="CHEBI:456216"/>
        <dbReference type="EC" id="2.7.12.1"/>
    </reaction>
</comment>
<evidence type="ECO:0000259" key="14">
    <source>
        <dbReference type="PROSITE" id="PS50011"/>
    </source>
</evidence>
<dbReference type="GO" id="GO:0005524">
    <property type="term" value="F:ATP binding"/>
    <property type="evidence" value="ECO:0007669"/>
    <property type="project" value="UniProtKB-UniRule"/>
</dbReference>
<dbReference type="AlphaFoldDB" id="A0BFN5"/>
<accession>A0BFN5</accession>
<dbReference type="GO" id="GO:0004674">
    <property type="term" value="F:protein serine/threonine kinase activity"/>
    <property type="evidence" value="ECO:0000318"/>
    <property type="project" value="GO_Central"/>
</dbReference>
<comment type="catalytic activity">
    <reaction evidence="9">
        <text>L-seryl-[protein] + ATP = O-phospho-L-seryl-[protein] + ADP + H(+)</text>
        <dbReference type="Rhea" id="RHEA:17989"/>
        <dbReference type="Rhea" id="RHEA-COMP:9863"/>
        <dbReference type="Rhea" id="RHEA-COMP:11604"/>
        <dbReference type="ChEBI" id="CHEBI:15378"/>
        <dbReference type="ChEBI" id="CHEBI:29999"/>
        <dbReference type="ChEBI" id="CHEBI:30616"/>
        <dbReference type="ChEBI" id="CHEBI:83421"/>
        <dbReference type="ChEBI" id="CHEBI:456216"/>
        <dbReference type="EC" id="2.7.12.1"/>
    </reaction>
</comment>
<evidence type="ECO:0000256" key="8">
    <source>
        <dbReference type="ARBA" id="ARBA00022840"/>
    </source>
</evidence>
<dbReference type="PROSITE" id="PS00107">
    <property type="entry name" value="PROTEIN_KINASE_ATP"/>
    <property type="match status" value="1"/>
</dbReference>
<dbReference type="InterPro" id="IPR050494">
    <property type="entry name" value="Ser_Thr_dual-spec_kinase"/>
</dbReference>
<dbReference type="SUPFAM" id="SSF56112">
    <property type="entry name" value="Protein kinase-like (PK-like)"/>
    <property type="match status" value="1"/>
</dbReference>
<dbReference type="CDD" id="cd14210">
    <property type="entry name" value="PKc_DYRK"/>
    <property type="match status" value="1"/>
</dbReference>
<evidence type="ECO:0000256" key="11">
    <source>
        <dbReference type="ARBA" id="ARBA00051680"/>
    </source>
</evidence>
<dbReference type="eggNOG" id="KOG0667">
    <property type="taxonomic scope" value="Eukaryota"/>
</dbReference>
<organism evidence="15 16">
    <name type="scientific">Paramecium tetraurelia</name>
    <dbReference type="NCBI Taxonomy" id="5888"/>
    <lineage>
        <taxon>Eukaryota</taxon>
        <taxon>Sar</taxon>
        <taxon>Alveolata</taxon>
        <taxon>Ciliophora</taxon>
        <taxon>Intramacronucleata</taxon>
        <taxon>Oligohymenophorea</taxon>
        <taxon>Peniculida</taxon>
        <taxon>Parameciidae</taxon>
        <taxon>Paramecium</taxon>
    </lineage>
</organism>
<evidence type="ECO:0000256" key="12">
    <source>
        <dbReference type="PROSITE-ProRule" id="PRU10141"/>
    </source>
</evidence>
<reference evidence="15 16" key="1">
    <citation type="journal article" date="2006" name="Nature">
        <title>Global trends of whole-genome duplications revealed by the ciliate Paramecium tetraurelia.</title>
        <authorList>
            <consortium name="Genoscope"/>
            <person name="Aury J.-M."/>
            <person name="Jaillon O."/>
            <person name="Duret L."/>
            <person name="Noel B."/>
            <person name="Jubin C."/>
            <person name="Porcel B.M."/>
            <person name="Segurens B."/>
            <person name="Daubin V."/>
            <person name="Anthouard V."/>
            <person name="Aiach N."/>
            <person name="Arnaiz O."/>
            <person name="Billaut A."/>
            <person name="Beisson J."/>
            <person name="Blanc I."/>
            <person name="Bouhouche K."/>
            <person name="Camara F."/>
            <person name="Duharcourt S."/>
            <person name="Guigo R."/>
            <person name="Gogendeau D."/>
            <person name="Katinka M."/>
            <person name="Keller A.-M."/>
            <person name="Kissmehl R."/>
            <person name="Klotz C."/>
            <person name="Koll F."/>
            <person name="Le Moue A."/>
            <person name="Lepere C."/>
            <person name="Malinsky S."/>
            <person name="Nowacki M."/>
            <person name="Nowak J.K."/>
            <person name="Plattner H."/>
            <person name="Poulain J."/>
            <person name="Ruiz F."/>
            <person name="Serrano V."/>
            <person name="Zagulski M."/>
            <person name="Dessen P."/>
            <person name="Betermier M."/>
            <person name="Weissenbach J."/>
            <person name="Scarpelli C."/>
            <person name="Schachter V."/>
            <person name="Sperling L."/>
            <person name="Meyer E."/>
            <person name="Cohen J."/>
            <person name="Wincker P."/>
        </authorList>
    </citation>
    <scope>NUCLEOTIDE SEQUENCE [LARGE SCALE GENOMIC DNA]</scope>
    <source>
        <strain evidence="15 16">Stock d4-2</strain>
    </source>
</reference>
<dbReference type="HOGENOM" id="CLU_000288_5_9_1"/>
<proteinExistence type="inferred from homology"/>
<evidence type="ECO:0000256" key="1">
    <source>
        <dbReference type="ARBA" id="ARBA00008867"/>
    </source>
</evidence>
<keyword evidence="16" id="KW-1185">Reference proteome</keyword>
<dbReference type="InterPro" id="IPR042521">
    <property type="entry name" value="DYRK"/>
</dbReference>
<dbReference type="STRING" id="5888.A0BFN5"/>
<dbReference type="OMA" id="DHKHNQQ"/>
<comment type="catalytic activity">
    <reaction evidence="10">
        <text>L-threonyl-[protein] + ATP = O-phospho-L-threonyl-[protein] + ADP + H(+)</text>
        <dbReference type="Rhea" id="RHEA:46608"/>
        <dbReference type="Rhea" id="RHEA-COMP:11060"/>
        <dbReference type="Rhea" id="RHEA-COMP:11605"/>
        <dbReference type="ChEBI" id="CHEBI:15378"/>
        <dbReference type="ChEBI" id="CHEBI:30013"/>
        <dbReference type="ChEBI" id="CHEBI:30616"/>
        <dbReference type="ChEBI" id="CHEBI:61977"/>
        <dbReference type="ChEBI" id="CHEBI:456216"/>
        <dbReference type="EC" id="2.7.12.1"/>
    </reaction>
</comment>
<feature type="region of interest" description="Disordered" evidence="13">
    <location>
        <begin position="62"/>
        <end position="93"/>
    </location>
</feature>
<evidence type="ECO:0000256" key="9">
    <source>
        <dbReference type="ARBA" id="ARBA00049003"/>
    </source>
</evidence>
<dbReference type="Pfam" id="PF00069">
    <property type="entry name" value="Pkinase"/>
    <property type="match status" value="1"/>
</dbReference>
<dbReference type="InterPro" id="IPR000719">
    <property type="entry name" value="Prot_kinase_dom"/>
</dbReference>
<dbReference type="InParanoid" id="A0BFN5"/>
<evidence type="ECO:0000256" key="6">
    <source>
        <dbReference type="ARBA" id="ARBA00022741"/>
    </source>
</evidence>
<keyword evidence="8 12" id="KW-0067">ATP-binding</keyword>
<keyword evidence="6 12" id="KW-0547">Nucleotide-binding</keyword>
<evidence type="ECO:0000256" key="10">
    <source>
        <dbReference type="ARBA" id="ARBA00049308"/>
    </source>
</evidence>
<dbReference type="Gene3D" id="3.30.10.30">
    <property type="entry name" value="DYRK"/>
    <property type="match status" value="1"/>
</dbReference>
<dbReference type="EC" id="2.7.12.1" evidence="2"/>
<dbReference type="Proteomes" id="UP000000600">
    <property type="component" value="Unassembled WGS sequence"/>
</dbReference>
<evidence type="ECO:0000313" key="15">
    <source>
        <dbReference type="EMBL" id="CAK57352.1"/>
    </source>
</evidence>
<dbReference type="GO" id="GO:0005856">
    <property type="term" value="C:cytoskeleton"/>
    <property type="evidence" value="ECO:0000318"/>
    <property type="project" value="GO_Central"/>
</dbReference>
<dbReference type="PROSITE" id="PS50011">
    <property type="entry name" value="PROTEIN_KINASE_DOM"/>
    <property type="match status" value="1"/>
</dbReference>
<dbReference type="FunFam" id="1.10.510.10:FF:000380">
    <property type="entry name" value="Serine/threonine-protein kinase ppk15"/>
    <property type="match status" value="1"/>
</dbReference>
<dbReference type="GO" id="GO:0005737">
    <property type="term" value="C:cytoplasm"/>
    <property type="evidence" value="ECO:0000318"/>
    <property type="project" value="GO_Central"/>
</dbReference>
<dbReference type="InterPro" id="IPR017441">
    <property type="entry name" value="Protein_kinase_ATP_BS"/>
</dbReference>
<keyword evidence="3" id="KW-0723">Serine/threonine-protein kinase</keyword>
<evidence type="ECO:0000256" key="3">
    <source>
        <dbReference type="ARBA" id="ARBA00022527"/>
    </source>
</evidence>
<dbReference type="InterPro" id="IPR011009">
    <property type="entry name" value="Kinase-like_dom_sf"/>
</dbReference>
<sequence>MKQQLSLLNLTCNQSKTKASIIHKGQDLKKKTSSFDVLGKSPYKSNFNRQNSRHLLKEYQPITSRVNQRQNIKSPPESTKASKPISLSNNSTNLSSSIDELKQMDSQKRAIQKTYQYQLKALLGSEQEKPALLDQTKRINTQINSNTLPQSPKQNIKTSPDVKYSKIENSKSKASFQNTNLSVSDKILQLEKNKQKIISLQLKLAKNVKPRPQKSSFPVISFVEKSESHNFQQNSKPQLPQSALVVLQSYSDHLNDFEKKEIIDYETIYYLAPKQMSQSQKDTLNTQYNNGFDTQDGDYIFMKQDQIAYRYEMLEKLGHGSFGYVFKVMDHKHNQQVALKIIKNKEKFYKQALIEIEILRIVNKADVSCCLIKMLNYFEFRGHICMVFELLSCNLYEFIAINDFIGFDLDLIRRFAIQILQGLLYLKECNIIHCDLKPENILLKDINRSGIRIIDFGSSCFTNQKIYSYIQSRFYRAPEIVLGLEYSTQIDMWSFGCIIAELFTGESLFQSKSEKELLFLQIKVIGMPPKDLIEQGSRKSKFFDEKCQLNYKIKDGDLLQQIKTLNQHLQKADPQYQDFVTKCLRWNPNQRMTPEEALIHPWIINGLPGTVRKQHIQQMKNFMVIPEDLDFKQGQGEQQNEFQ</sequence>
<protein>
    <recommendedName>
        <fullName evidence="2">dual-specificity kinase</fullName>
        <ecNumber evidence="2">2.7.12.1</ecNumber>
    </recommendedName>
</protein>
<evidence type="ECO:0000256" key="4">
    <source>
        <dbReference type="ARBA" id="ARBA00022553"/>
    </source>
</evidence>
<feature type="compositionally biased region" description="Polar residues" evidence="13">
    <location>
        <begin position="62"/>
        <end position="81"/>
    </location>
</feature>
<dbReference type="GO" id="GO:0004712">
    <property type="term" value="F:protein serine/threonine/tyrosine kinase activity"/>
    <property type="evidence" value="ECO:0007669"/>
    <property type="project" value="UniProtKB-EC"/>
</dbReference>
<dbReference type="Gene3D" id="3.30.200.20">
    <property type="entry name" value="Phosphorylase Kinase, domain 1"/>
    <property type="match status" value="1"/>
</dbReference>
<feature type="domain" description="Protein kinase" evidence="14">
    <location>
        <begin position="311"/>
        <end position="603"/>
    </location>
</feature>
<dbReference type="KEGG" id="ptm:GSPATT00028387001"/>
<dbReference type="PANTHER" id="PTHR24058">
    <property type="entry name" value="DUAL SPECIFICITY PROTEIN KINASE"/>
    <property type="match status" value="1"/>
</dbReference>
<comment type="similarity">
    <text evidence="1">Belongs to the protein kinase superfamily. CMGC Ser/Thr protein kinase family. MNB/DYRK subfamily.</text>
</comment>
<dbReference type="Gene3D" id="1.10.510.10">
    <property type="entry name" value="Transferase(Phosphotransferase) domain 1"/>
    <property type="match status" value="1"/>
</dbReference>
<dbReference type="InterPro" id="IPR008271">
    <property type="entry name" value="Ser/Thr_kinase_AS"/>
</dbReference>
<keyword evidence="4" id="KW-0597">Phosphoprotein</keyword>
<dbReference type="PANTHER" id="PTHR24058:SF22">
    <property type="entry name" value="DUAL SPECIFICITY TYROSINE-PHOSPHORYLATION-REGULATED KINASE 4"/>
    <property type="match status" value="1"/>
</dbReference>
<keyword evidence="5" id="KW-0808">Transferase</keyword>
<gene>
    <name evidence="15" type="ORF">GSPATT00028387001</name>
</gene>
<evidence type="ECO:0000256" key="5">
    <source>
        <dbReference type="ARBA" id="ARBA00022679"/>
    </source>
</evidence>
<evidence type="ECO:0000313" key="16">
    <source>
        <dbReference type="Proteomes" id="UP000000600"/>
    </source>
</evidence>
<keyword evidence="7" id="KW-0418">Kinase</keyword>
<evidence type="ECO:0000256" key="13">
    <source>
        <dbReference type="SAM" id="MobiDB-lite"/>
    </source>
</evidence>
<evidence type="ECO:0000256" key="7">
    <source>
        <dbReference type="ARBA" id="ARBA00022777"/>
    </source>
</evidence>
<dbReference type="GeneID" id="5010534"/>
<dbReference type="SMART" id="SM00220">
    <property type="entry name" value="S_TKc"/>
    <property type="match status" value="1"/>
</dbReference>
<name>A0BFN5_PARTE</name>
<dbReference type="RefSeq" id="XP_001424750.1">
    <property type="nucleotide sequence ID" value="XM_001424713.1"/>
</dbReference>
<dbReference type="EMBL" id="CT867991">
    <property type="protein sequence ID" value="CAK57352.1"/>
    <property type="molecule type" value="Genomic_DNA"/>
</dbReference>
<evidence type="ECO:0000256" key="2">
    <source>
        <dbReference type="ARBA" id="ARBA00013203"/>
    </source>
</evidence>
<dbReference type="PROSITE" id="PS00108">
    <property type="entry name" value="PROTEIN_KINASE_ST"/>
    <property type="match status" value="1"/>
</dbReference>
<feature type="binding site" evidence="12">
    <location>
        <position position="340"/>
    </location>
    <ligand>
        <name>ATP</name>
        <dbReference type="ChEBI" id="CHEBI:30616"/>
    </ligand>
</feature>